<reference evidence="2 3" key="1">
    <citation type="submission" date="2024-09" db="EMBL/GenBank/DDBJ databases">
        <authorList>
            <person name="Sun Q."/>
            <person name="Mori K."/>
        </authorList>
    </citation>
    <scope>NUCLEOTIDE SEQUENCE [LARGE SCALE GENOMIC DNA]</scope>
    <source>
        <strain evidence="2 3">JCM 1334</strain>
    </source>
</reference>
<dbReference type="EMBL" id="JBHMBC010000018">
    <property type="protein sequence ID" value="MFB9820231.1"/>
    <property type="molecule type" value="Genomic_DNA"/>
</dbReference>
<evidence type="ECO:0000256" key="1">
    <source>
        <dbReference type="SAM" id="Phobius"/>
    </source>
</evidence>
<evidence type="ECO:0000313" key="2">
    <source>
        <dbReference type="EMBL" id="MFB9820231.1"/>
    </source>
</evidence>
<proteinExistence type="predicted"/>
<protein>
    <submittedName>
        <fullName evidence="2">Uncharacterized protein</fullName>
    </submittedName>
</protein>
<accession>A0ABV5XZQ4</accession>
<gene>
    <name evidence="2" type="ORF">ACFFP1_12070</name>
</gene>
<dbReference type="RefSeq" id="WP_234750725.1">
    <property type="nucleotide sequence ID" value="NZ_BAAAWN010000001.1"/>
</dbReference>
<comment type="caution">
    <text evidence="2">The sequence shown here is derived from an EMBL/GenBank/DDBJ whole genome shotgun (WGS) entry which is preliminary data.</text>
</comment>
<keyword evidence="1" id="KW-0812">Transmembrane</keyword>
<dbReference type="Proteomes" id="UP001589702">
    <property type="component" value="Unassembled WGS sequence"/>
</dbReference>
<keyword evidence="3" id="KW-1185">Reference proteome</keyword>
<keyword evidence="1" id="KW-0472">Membrane</keyword>
<evidence type="ECO:0000313" key="3">
    <source>
        <dbReference type="Proteomes" id="UP001589702"/>
    </source>
</evidence>
<keyword evidence="1" id="KW-1133">Transmembrane helix</keyword>
<name>A0ABV5XZQ4_ARTRM</name>
<organism evidence="2 3">
    <name type="scientific">Arthrobacter ramosus</name>
    <dbReference type="NCBI Taxonomy" id="1672"/>
    <lineage>
        <taxon>Bacteria</taxon>
        <taxon>Bacillati</taxon>
        <taxon>Actinomycetota</taxon>
        <taxon>Actinomycetes</taxon>
        <taxon>Micrococcales</taxon>
        <taxon>Micrococcaceae</taxon>
        <taxon>Arthrobacter</taxon>
    </lineage>
</organism>
<sequence length="75" mass="8519">MSFGATGVLGYLDWRKLRGVGVVRPFHWIWAFLPTVYVIGRTTVIRKVAPRRGLAPVWVLIASFLLIALYLNHVI</sequence>
<feature type="transmembrane region" description="Helical" evidence="1">
    <location>
        <begin position="20"/>
        <end position="40"/>
    </location>
</feature>
<feature type="transmembrane region" description="Helical" evidence="1">
    <location>
        <begin position="52"/>
        <end position="71"/>
    </location>
</feature>